<dbReference type="Proteomes" id="UP000528964">
    <property type="component" value="Unassembled WGS sequence"/>
</dbReference>
<keyword evidence="2" id="KW-1185">Reference proteome</keyword>
<comment type="caution">
    <text evidence="1">The sequence shown here is derived from an EMBL/GenBank/DDBJ whole genome shotgun (WGS) entry which is preliminary data.</text>
</comment>
<dbReference type="PIRSF" id="PIRSF032131">
    <property type="entry name" value="UCP032131"/>
    <property type="match status" value="1"/>
</dbReference>
<dbReference type="EMBL" id="JACIDR010000009">
    <property type="protein sequence ID" value="MBB3974804.1"/>
    <property type="molecule type" value="Genomic_DNA"/>
</dbReference>
<dbReference type="Pfam" id="PF06676">
    <property type="entry name" value="DUF1178"/>
    <property type="match status" value="1"/>
</dbReference>
<dbReference type="RefSeq" id="WP_183396661.1">
    <property type="nucleotide sequence ID" value="NZ_JACIDR010000009.1"/>
</dbReference>
<protein>
    <recommendedName>
        <fullName evidence="3">DUF1178 family protein</fullName>
    </recommendedName>
</protein>
<reference evidence="1 2" key="1">
    <citation type="submission" date="2020-08" db="EMBL/GenBank/DDBJ databases">
        <title>Genomic Encyclopedia of Type Strains, Phase IV (KMG-IV): sequencing the most valuable type-strain genomes for metagenomic binning, comparative biology and taxonomic classification.</title>
        <authorList>
            <person name="Goeker M."/>
        </authorList>
    </citation>
    <scope>NUCLEOTIDE SEQUENCE [LARGE SCALE GENOMIC DNA]</scope>
    <source>
        <strain evidence="1 2">DSM 25481</strain>
    </source>
</reference>
<evidence type="ECO:0000313" key="1">
    <source>
        <dbReference type="EMBL" id="MBB3974804.1"/>
    </source>
</evidence>
<proteinExistence type="predicted"/>
<gene>
    <name evidence="1" type="ORF">GGR24_003494</name>
</gene>
<sequence>MIRYDLVCGDGHGFDAWFRSASDFDQQAERGLLSCAVCGSAEVRKALMAPALTAGRSGAAMEAAPPEAGSSAVPLVSGRDEKLRGLLRELKAHIQSTSEDVGDRFPEVARQMHAEEIEHRPIRGRATAQEAKALLDEGVPVCPLPTFPDDEN</sequence>
<dbReference type="AlphaFoldDB" id="A0A7W6D9H6"/>
<evidence type="ECO:0008006" key="3">
    <source>
        <dbReference type="Google" id="ProtNLM"/>
    </source>
</evidence>
<dbReference type="InterPro" id="IPR009562">
    <property type="entry name" value="DUF1178"/>
</dbReference>
<accession>A0A7W6D9H6</accession>
<name>A0A7W6D9H6_9HYPH</name>
<evidence type="ECO:0000313" key="2">
    <source>
        <dbReference type="Proteomes" id="UP000528964"/>
    </source>
</evidence>
<organism evidence="1 2">
    <name type="scientific">Hansschlegelia beijingensis</name>
    <dbReference type="NCBI Taxonomy" id="1133344"/>
    <lineage>
        <taxon>Bacteria</taxon>
        <taxon>Pseudomonadati</taxon>
        <taxon>Pseudomonadota</taxon>
        <taxon>Alphaproteobacteria</taxon>
        <taxon>Hyphomicrobiales</taxon>
        <taxon>Methylopilaceae</taxon>
        <taxon>Hansschlegelia</taxon>
    </lineage>
</organism>